<comment type="caution">
    <text evidence="1">The sequence shown here is derived from an EMBL/GenBank/DDBJ whole genome shotgun (WGS) entry which is preliminary data.</text>
</comment>
<proteinExistence type="predicted"/>
<evidence type="ECO:0000313" key="1">
    <source>
        <dbReference type="EMBL" id="MEQ2273213.1"/>
    </source>
</evidence>
<gene>
    <name evidence="1" type="ORF">XENORESO_001198</name>
</gene>
<organism evidence="1 2">
    <name type="scientific">Xenotaenia resolanae</name>
    <dbReference type="NCBI Taxonomy" id="208358"/>
    <lineage>
        <taxon>Eukaryota</taxon>
        <taxon>Metazoa</taxon>
        <taxon>Chordata</taxon>
        <taxon>Craniata</taxon>
        <taxon>Vertebrata</taxon>
        <taxon>Euteleostomi</taxon>
        <taxon>Actinopterygii</taxon>
        <taxon>Neopterygii</taxon>
        <taxon>Teleostei</taxon>
        <taxon>Neoteleostei</taxon>
        <taxon>Acanthomorphata</taxon>
        <taxon>Ovalentaria</taxon>
        <taxon>Atherinomorphae</taxon>
        <taxon>Cyprinodontiformes</taxon>
        <taxon>Goodeidae</taxon>
        <taxon>Xenotaenia</taxon>
    </lineage>
</organism>
<keyword evidence="2" id="KW-1185">Reference proteome</keyword>
<protein>
    <submittedName>
        <fullName evidence="1">Uncharacterized protein</fullName>
    </submittedName>
</protein>
<dbReference type="Proteomes" id="UP001444071">
    <property type="component" value="Unassembled WGS sequence"/>
</dbReference>
<accession>A0ABV0WUA1</accession>
<evidence type="ECO:0000313" key="2">
    <source>
        <dbReference type="Proteomes" id="UP001444071"/>
    </source>
</evidence>
<reference evidence="1 2" key="1">
    <citation type="submission" date="2021-06" db="EMBL/GenBank/DDBJ databases">
        <authorList>
            <person name="Palmer J.M."/>
        </authorList>
    </citation>
    <scope>NUCLEOTIDE SEQUENCE [LARGE SCALE GENOMIC DNA]</scope>
    <source>
        <strain evidence="1 2">XR_2019</strain>
        <tissue evidence="1">Muscle</tissue>
    </source>
</reference>
<dbReference type="EMBL" id="JAHRIM010071261">
    <property type="protein sequence ID" value="MEQ2273213.1"/>
    <property type="molecule type" value="Genomic_DNA"/>
</dbReference>
<sequence>MNMGIQDQCLGHESPTCLFPGPRFLEITFYQLLRTIPPANLSHRGKDLFLPNLAKSSFFVSLTLTDFSIINPPLLKRSLSLSSPVRSQSCLLTQSGFQNESTFVNQINC</sequence>
<name>A0ABV0WUA1_9TELE</name>